<accession>A0A2R6PYR2</accession>
<reference evidence="3" key="2">
    <citation type="journal article" date="2018" name="BMC Genomics">
        <title>A manually annotated Actinidia chinensis var. chinensis (kiwifruit) genome highlights the challenges associated with draft genomes and gene prediction in plants.</title>
        <authorList>
            <person name="Pilkington S.M."/>
            <person name="Crowhurst R."/>
            <person name="Hilario E."/>
            <person name="Nardozza S."/>
            <person name="Fraser L."/>
            <person name="Peng Y."/>
            <person name="Gunaseelan K."/>
            <person name="Simpson R."/>
            <person name="Tahir J."/>
            <person name="Deroles S.C."/>
            <person name="Templeton K."/>
            <person name="Luo Z."/>
            <person name="Davy M."/>
            <person name="Cheng C."/>
            <person name="McNeilage M."/>
            <person name="Scaglione D."/>
            <person name="Liu Y."/>
            <person name="Zhang Q."/>
            <person name="Datson P."/>
            <person name="De Silva N."/>
            <person name="Gardiner S.E."/>
            <person name="Bassett H."/>
            <person name="Chagne D."/>
            <person name="McCallum J."/>
            <person name="Dzierzon H."/>
            <person name="Deng C."/>
            <person name="Wang Y.Y."/>
            <person name="Barron L."/>
            <person name="Manako K."/>
            <person name="Bowen J."/>
            <person name="Foster T.M."/>
            <person name="Erridge Z.A."/>
            <person name="Tiffin H."/>
            <person name="Waite C.N."/>
            <person name="Davies K.M."/>
            <person name="Grierson E.P."/>
            <person name="Laing W.A."/>
            <person name="Kirk R."/>
            <person name="Chen X."/>
            <person name="Wood M."/>
            <person name="Montefiori M."/>
            <person name="Brummell D.A."/>
            <person name="Schwinn K.E."/>
            <person name="Catanach A."/>
            <person name="Fullerton C."/>
            <person name="Li D."/>
            <person name="Meiyalaghan S."/>
            <person name="Nieuwenhuizen N."/>
            <person name="Read N."/>
            <person name="Prakash R."/>
            <person name="Hunter D."/>
            <person name="Zhang H."/>
            <person name="McKenzie M."/>
            <person name="Knabel M."/>
            <person name="Harris A."/>
            <person name="Allan A.C."/>
            <person name="Gleave A."/>
            <person name="Chen A."/>
            <person name="Janssen B.J."/>
            <person name="Plunkett B."/>
            <person name="Ampomah-Dwamena C."/>
            <person name="Voogd C."/>
            <person name="Leif D."/>
            <person name="Lafferty D."/>
            <person name="Souleyre E.J.F."/>
            <person name="Varkonyi-Gasic E."/>
            <person name="Gambi F."/>
            <person name="Hanley J."/>
            <person name="Yao J.L."/>
            <person name="Cheung J."/>
            <person name="David K.M."/>
            <person name="Warren B."/>
            <person name="Marsh K."/>
            <person name="Snowden K.C."/>
            <person name="Lin-Wang K."/>
            <person name="Brian L."/>
            <person name="Martinez-Sanchez M."/>
            <person name="Wang M."/>
            <person name="Ileperuma N."/>
            <person name="Macnee N."/>
            <person name="Campin R."/>
            <person name="McAtee P."/>
            <person name="Drummond R.S.M."/>
            <person name="Espley R.V."/>
            <person name="Ireland H.S."/>
            <person name="Wu R."/>
            <person name="Atkinson R.G."/>
            <person name="Karunairetnam S."/>
            <person name="Bulley S."/>
            <person name="Chunkath S."/>
            <person name="Hanley Z."/>
            <person name="Storey R."/>
            <person name="Thrimawithana A.H."/>
            <person name="Thomson S."/>
            <person name="David C."/>
            <person name="Testolin R."/>
            <person name="Huang H."/>
            <person name="Hellens R.P."/>
            <person name="Schaffer R.J."/>
        </authorList>
    </citation>
    <scope>NUCLEOTIDE SEQUENCE [LARGE SCALE GENOMIC DNA]</scope>
    <source>
        <strain evidence="3">cv. Red5</strain>
    </source>
</reference>
<protein>
    <submittedName>
        <fullName evidence="2">Geranylgeranyl pyrophosphate synthase</fullName>
    </submittedName>
</protein>
<gene>
    <name evidence="2" type="ORF">CEY00_Acc25416</name>
</gene>
<feature type="region of interest" description="Disordered" evidence="1">
    <location>
        <begin position="1"/>
        <end position="51"/>
    </location>
</feature>
<reference evidence="2 3" key="1">
    <citation type="submission" date="2017-07" db="EMBL/GenBank/DDBJ databases">
        <title>An improved, manually edited Actinidia chinensis var. chinensis (kiwifruit) genome highlights the challenges associated with draft genomes and gene prediction in plants.</title>
        <authorList>
            <person name="Pilkington S."/>
            <person name="Crowhurst R."/>
            <person name="Hilario E."/>
            <person name="Nardozza S."/>
            <person name="Fraser L."/>
            <person name="Peng Y."/>
            <person name="Gunaseelan K."/>
            <person name="Simpson R."/>
            <person name="Tahir J."/>
            <person name="Deroles S."/>
            <person name="Templeton K."/>
            <person name="Luo Z."/>
            <person name="Davy M."/>
            <person name="Cheng C."/>
            <person name="Mcneilage M."/>
            <person name="Scaglione D."/>
            <person name="Liu Y."/>
            <person name="Zhang Q."/>
            <person name="Datson P."/>
            <person name="De Silva N."/>
            <person name="Gardiner S."/>
            <person name="Bassett H."/>
            <person name="Chagne D."/>
            <person name="Mccallum J."/>
            <person name="Dzierzon H."/>
            <person name="Deng C."/>
            <person name="Wang Y.-Y."/>
            <person name="Barron N."/>
            <person name="Manako K."/>
            <person name="Bowen J."/>
            <person name="Foster T."/>
            <person name="Erridge Z."/>
            <person name="Tiffin H."/>
            <person name="Waite C."/>
            <person name="Davies K."/>
            <person name="Grierson E."/>
            <person name="Laing W."/>
            <person name="Kirk R."/>
            <person name="Chen X."/>
            <person name="Wood M."/>
            <person name="Montefiori M."/>
            <person name="Brummell D."/>
            <person name="Schwinn K."/>
            <person name="Catanach A."/>
            <person name="Fullerton C."/>
            <person name="Li D."/>
            <person name="Meiyalaghan S."/>
            <person name="Nieuwenhuizen N."/>
            <person name="Read N."/>
            <person name="Prakash R."/>
            <person name="Hunter D."/>
            <person name="Zhang H."/>
            <person name="Mckenzie M."/>
            <person name="Knabel M."/>
            <person name="Harris A."/>
            <person name="Allan A."/>
            <person name="Chen A."/>
            <person name="Janssen B."/>
            <person name="Plunkett B."/>
            <person name="Dwamena C."/>
            <person name="Voogd C."/>
            <person name="Leif D."/>
            <person name="Lafferty D."/>
            <person name="Souleyre E."/>
            <person name="Varkonyi-Gasic E."/>
            <person name="Gambi F."/>
            <person name="Hanley J."/>
            <person name="Yao J.-L."/>
            <person name="Cheung J."/>
            <person name="David K."/>
            <person name="Warren B."/>
            <person name="Marsh K."/>
            <person name="Snowden K."/>
            <person name="Lin-Wang K."/>
            <person name="Brian L."/>
            <person name="Martinez-Sanchez M."/>
            <person name="Wang M."/>
            <person name="Ileperuma N."/>
            <person name="Macnee N."/>
            <person name="Campin R."/>
            <person name="Mcatee P."/>
            <person name="Drummond R."/>
            <person name="Espley R."/>
            <person name="Ireland H."/>
            <person name="Wu R."/>
            <person name="Atkinson R."/>
            <person name="Karunairetnam S."/>
            <person name="Bulley S."/>
            <person name="Chunkath S."/>
            <person name="Hanley Z."/>
            <person name="Storey R."/>
            <person name="Thrimawithana A."/>
            <person name="Thomson S."/>
            <person name="David C."/>
            <person name="Testolin R."/>
        </authorList>
    </citation>
    <scope>NUCLEOTIDE SEQUENCE [LARGE SCALE GENOMIC DNA]</scope>
    <source>
        <strain evidence="3">cv. Red5</strain>
        <tissue evidence="2">Young leaf</tissue>
    </source>
</reference>
<feature type="compositionally biased region" description="Basic residues" evidence="1">
    <location>
        <begin position="24"/>
        <end position="41"/>
    </location>
</feature>
<organism evidence="2 3">
    <name type="scientific">Actinidia chinensis var. chinensis</name>
    <name type="common">Chinese soft-hair kiwi</name>
    <dbReference type="NCBI Taxonomy" id="1590841"/>
    <lineage>
        <taxon>Eukaryota</taxon>
        <taxon>Viridiplantae</taxon>
        <taxon>Streptophyta</taxon>
        <taxon>Embryophyta</taxon>
        <taxon>Tracheophyta</taxon>
        <taxon>Spermatophyta</taxon>
        <taxon>Magnoliopsida</taxon>
        <taxon>eudicotyledons</taxon>
        <taxon>Gunneridae</taxon>
        <taxon>Pentapetalae</taxon>
        <taxon>asterids</taxon>
        <taxon>Ericales</taxon>
        <taxon>Actinidiaceae</taxon>
        <taxon>Actinidia</taxon>
    </lineage>
</organism>
<proteinExistence type="predicted"/>
<dbReference type="Proteomes" id="UP000241394">
    <property type="component" value="Chromosome LG22"/>
</dbReference>
<evidence type="ECO:0000256" key="1">
    <source>
        <dbReference type="SAM" id="MobiDB-lite"/>
    </source>
</evidence>
<evidence type="ECO:0000313" key="2">
    <source>
        <dbReference type="EMBL" id="PSR98889.1"/>
    </source>
</evidence>
<name>A0A2R6PYR2_ACTCC</name>
<dbReference type="EMBL" id="NKQK01000022">
    <property type="protein sequence ID" value="PSR98889.1"/>
    <property type="molecule type" value="Genomic_DNA"/>
</dbReference>
<dbReference type="InParanoid" id="A0A2R6PYR2"/>
<dbReference type="AlphaFoldDB" id="A0A2R6PYR2"/>
<feature type="compositionally biased region" description="Basic and acidic residues" evidence="1">
    <location>
        <begin position="7"/>
        <end position="23"/>
    </location>
</feature>
<comment type="caution">
    <text evidence="2">The sequence shown here is derived from an EMBL/GenBank/DDBJ whole genome shotgun (WGS) entry which is preliminary data.</text>
</comment>
<dbReference type="Gramene" id="PSR98889">
    <property type="protein sequence ID" value="PSR98889"/>
    <property type="gene ID" value="CEY00_Acc25416"/>
</dbReference>
<sequence>MLVRRSLQRDAGRSRGDVLEGKKRGGIRRRTSVGFQRRRSSPGRCPCRGGHRHSVRGCRVRAHAPAVGRSESIIASWIWGGSRREMASSRVLWTELAMWTCRI</sequence>
<evidence type="ECO:0000313" key="3">
    <source>
        <dbReference type="Proteomes" id="UP000241394"/>
    </source>
</evidence>
<keyword evidence="3" id="KW-1185">Reference proteome</keyword>